<dbReference type="EMBL" id="JBAKAP010000011">
    <property type="protein sequence ID" value="MEL0617381.1"/>
    <property type="molecule type" value="Genomic_DNA"/>
</dbReference>
<evidence type="ECO:0000313" key="2">
    <source>
        <dbReference type="EMBL" id="MEL0617381.1"/>
    </source>
</evidence>
<evidence type="ECO:0000259" key="1">
    <source>
        <dbReference type="Pfam" id="PF13473"/>
    </source>
</evidence>
<name>A0ABU9GGU5_COBMA</name>
<proteinExistence type="predicted"/>
<accession>A0ABU9GGU5</accession>
<keyword evidence="3" id="KW-1185">Reference proteome</keyword>
<dbReference type="Pfam" id="PF13473">
    <property type="entry name" value="Cupredoxin_1"/>
    <property type="match status" value="1"/>
</dbReference>
<organism evidence="2 3">
    <name type="scientific">Cobetia marina</name>
    <name type="common">Deleya marina</name>
    <dbReference type="NCBI Taxonomy" id="28258"/>
    <lineage>
        <taxon>Bacteria</taxon>
        <taxon>Pseudomonadati</taxon>
        <taxon>Pseudomonadota</taxon>
        <taxon>Gammaproteobacteria</taxon>
        <taxon>Oceanospirillales</taxon>
        <taxon>Halomonadaceae</taxon>
        <taxon>Cobetia</taxon>
    </lineage>
</organism>
<dbReference type="SUPFAM" id="SSF49503">
    <property type="entry name" value="Cupredoxins"/>
    <property type="match status" value="1"/>
</dbReference>
<gene>
    <name evidence="2" type="ORF">V6243_11110</name>
</gene>
<dbReference type="GeneID" id="43179364"/>
<dbReference type="InterPro" id="IPR008972">
    <property type="entry name" value="Cupredoxin"/>
</dbReference>
<reference evidence="2 3" key="1">
    <citation type="submission" date="2024-02" db="EMBL/GenBank/DDBJ databases">
        <title>Bacteria isolated from the canopy kelp, Nereocystis luetkeana.</title>
        <authorList>
            <person name="Pfister C.A."/>
            <person name="Younker I.T."/>
            <person name="Light S.H."/>
        </authorList>
    </citation>
    <scope>NUCLEOTIDE SEQUENCE [LARGE SCALE GENOMIC DNA]</scope>
    <source>
        <strain evidence="2 3">TI.5.07</strain>
    </source>
</reference>
<sequence>MRLPRRRSARQSVAALLPTLALLLAVLLPRVTLASDMPSYDLTLTNGKLSPEVLKVKAGEKFVIQLHNAGNTPAEFESNSLRKEKVLAPGVKSFVVIHPLRAGSYDYFDDFHLPDARGKVVAED</sequence>
<comment type="caution">
    <text evidence="2">The sequence shown here is derived from an EMBL/GenBank/DDBJ whole genome shotgun (WGS) entry which is preliminary data.</text>
</comment>
<dbReference type="Gene3D" id="2.60.40.420">
    <property type="entry name" value="Cupredoxins - blue copper proteins"/>
    <property type="match status" value="1"/>
</dbReference>
<evidence type="ECO:0000313" key="3">
    <source>
        <dbReference type="Proteomes" id="UP001378242"/>
    </source>
</evidence>
<dbReference type="Proteomes" id="UP001378242">
    <property type="component" value="Unassembled WGS sequence"/>
</dbReference>
<protein>
    <submittedName>
        <fullName evidence="2">Cupredoxin domain-containing protein</fullName>
    </submittedName>
</protein>
<dbReference type="InterPro" id="IPR028096">
    <property type="entry name" value="EfeO_Cupredoxin"/>
</dbReference>
<feature type="domain" description="EfeO-type cupredoxin-like" evidence="1">
    <location>
        <begin position="20"/>
        <end position="122"/>
    </location>
</feature>
<dbReference type="RefSeq" id="WP_077378622.1">
    <property type="nucleotide sequence ID" value="NZ_BJOH01000077.1"/>
</dbReference>